<gene>
    <name evidence="2" type="ordered locus">AM1_B0249</name>
</gene>
<keyword evidence="1" id="KW-1133">Transmembrane helix</keyword>
<keyword evidence="1" id="KW-0812">Transmembrane</keyword>
<dbReference type="Proteomes" id="UP000000268">
    <property type="component" value="Plasmid pREB2"/>
</dbReference>
<dbReference type="HOGENOM" id="CLU_1840699_0_0_3"/>
<evidence type="ECO:0000256" key="1">
    <source>
        <dbReference type="SAM" id="Phobius"/>
    </source>
</evidence>
<name>A8ZLE1_ACAM1</name>
<organism evidence="2 3">
    <name type="scientific">Acaryochloris marina (strain MBIC 11017)</name>
    <dbReference type="NCBI Taxonomy" id="329726"/>
    <lineage>
        <taxon>Bacteria</taxon>
        <taxon>Bacillati</taxon>
        <taxon>Cyanobacteriota</taxon>
        <taxon>Cyanophyceae</taxon>
        <taxon>Acaryochloridales</taxon>
        <taxon>Acaryochloridaceae</taxon>
        <taxon>Acaryochloris</taxon>
    </lineage>
</organism>
<dbReference type="EMBL" id="CP000839">
    <property type="protein sequence ID" value="ABW31968.1"/>
    <property type="molecule type" value="Genomic_DNA"/>
</dbReference>
<evidence type="ECO:0000313" key="2">
    <source>
        <dbReference type="EMBL" id="ABW31968.1"/>
    </source>
</evidence>
<sequence length="139" mass="15005">MLKLSTMSSIIVWLLVNSIGGVVLGYHLAPLWFGIVELTGIAALVGCISLPTLSDVVWLKKLRVGLFCFGSFLTMLAIYTASSIGFNPFIGWFMVLCFWMTLNLAAQNLEGTLNYVVRGFLLYASAGLGLGLGYLLSAS</sequence>
<keyword evidence="3" id="KW-1185">Reference proteome</keyword>
<feature type="transmembrane region" description="Helical" evidence="1">
    <location>
        <begin position="7"/>
        <end position="26"/>
    </location>
</feature>
<proteinExistence type="predicted"/>
<geneLocation type="plasmid" evidence="2 3">
    <name>pREB2</name>
</geneLocation>
<feature type="transmembrane region" description="Helical" evidence="1">
    <location>
        <begin position="64"/>
        <end position="83"/>
    </location>
</feature>
<feature type="transmembrane region" description="Helical" evidence="1">
    <location>
        <begin position="115"/>
        <end position="136"/>
    </location>
</feature>
<keyword evidence="2" id="KW-0614">Plasmid</keyword>
<dbReference type="KEGG" id="amr:AM1_B0249"/>
<feature type="transmembrane region" description="Helical" evidence="1">
    <location>
        <begin position="89"/>
        <end position="106"/>
    </location>
</feature>
<evidence type="ECO:0000313" key="3">
    <source>
        <dbReference type="Proteomes" id="UP000000268"/>
    </source>
</evidence>
<dbReference type="AlphaFoldDB" id="A8ZLE1"/>
<feature type="transmembrane region" description="Helical" evidence="1">
    <location>
        <begin position="32"/>
        <end position="52"/>
    </location>
</feature>
<accession>A8ZLE1</accession>
<keyword evidence="1" id="KW-0472">Membrane</keyword>
<reference evidence="2 3" key="1">
    <citation type="journal article" date="2008" name="Proc. Natl. Acad. Sci. U.S.A.">
        <title>Niche adaptation and genome expansion in the chlorophyll d-producing cyanobacterium Acaryochloris marina.</title>
        <authorList>
            <person name="Swingley W.D."/>
            <person name="Chen M."/>
            <person name="Cheung P.C."/>
            <person name="Conrad A.L."/>
            <person name="Dejesa L.C."/>
            <person name="Hao J."/>
            <person name="Honchak B.M."/>
            <person name="Karbach L.E."/>
            <person name="Kurdoglu A."/>
            <person name="Lahiri S."/>
            <person name="Mastrian S.D."/>
            <person name="Miyashita H."/>
            <person name="Page L."/>
            <person name="Ramakrishna P."/>
            <person name="Satoh S."/>
            <person name="Sattley W.M."/>
            <person name="Shimada Y."/>
            <person name="Taylor H.L."/>
            <person name="Tomo T."/>
            <person name="Tsuchiya T."/>
            <person name="Wang Z.T."/>
            <person name="Raymond J."/>
            <person name="Mimuro M."/>
            <person name="Blankenship R.E."/>
            <person name="Touchman J.W."/>
        </authorList>
    </citation>
    <scope>NUCLEOTIDE SEQUENCE [LARGE SCALE GENOMIC DNA]</scope>
    <source>
        <strain evidence="3">MBIC 11017</strain>
        <plasmid evidence="3">Plasmid pREB2</plasmid>
    </source>
</reference>
<protein>
    <submittedName>
        <fullName evidence="2">Uncharacterized protein</fullName>
    </submittedName>
</protein>